<dbReference type="InterPro" id="IPR057574">
    <property type="entry name" value="nSTAND_NTPase5_dom"/>
</dbReference>
<gene>
    <name evidence="2" type="ORF">CH365_00725</name>
</gene>
<proteinExistence type="predicted"/>
<sequence>MSVQFSQAVVGEMNLNIEIEKIKRKIASGIILFTGAGFSKEAKDYNGKPIPLGAELANELWDIYFPGQPKDQSTLKDIFHHARKKDPKRLVAFLQSRFRINTNELPKEYQEYINFPWGKVYTLNIDNIWESIYEKFDGPFHINPISCTSDRNHSRGYNRNLDIVHLNGTLSDLPNNVTFTDEDYGLVLTKENPYYSEFSSEFMRQMVIFIGSELEESVLWKYVNYRHPRKKIHGEKEFRPESYFISPSLSLARRNLLEDYNVTWIKMTATEFAREVLTKLRIEATIVVSDRLARISRRSDNATIPIVSDKIKVSKAGYSKSSFFLGQQPEWDDIVHQNLIKRELEIEVEAHLQRVLESPTLYWSEIPAVVVYGTAGDGKSTSLMNLMYKYNNLGSKIGWISSEDDIPLHSLKKYIRNTANLDILVLDDADSYGIEVFDLIKEAYFEKLVKLVIVIVRSGRWLAIESEAKTKNIEIVSVVSKKLNFREINDLLKILSETSMLGKLKSLSSEERIRVFHDRSSADSQLIAALIEATSGRKFDETIASEFSELDELKKSIYALLSIPTSLRLGLDDIEISISLGCTGNELLNALDKLEKARLIVKRKNGFQLRHKIVGQKVFEELISLGIVLEYFNKLSFGTAILINNGKHDQKKLKNIRKFCINHKRVIEFSGNNYYKSKEFYEGLETALKDDYQYWLQRGSFELEKGALDIAEICLINSLSLNQKDDIVHIQYADLKMKKANSSQHEEDARALHNEAKSTLLAMIQKRGFKDPYPYHILAHQGQIWLLRSFVKDIEKDALKGEFKYVLDEGVKKHPLDDQLKQLRIDFYKLYFDTLKIS</sequence>
<dbReference type="AlphaFoldDB" id="A0A2N0A3A5"/>
<protein>
    <recommendedName>
        <fullName evidence="1">Novel STAND NTPase 5 domain-containing protein</fullName>
    </recommendedName>
</protein>
<evidence type="ECO:0000313" key="3">
    <source>
        <dbReference type="Proteomes" id="UP000231843"/>
    </source>
</evidence>
<name>A0A2N0A3A5_9LEPT</name>
<reference evidence="2 3" key="1">
    <citation type="submission" date="2017-07" db="EMBL/GenBank/DDBJ databases">
        <title>Leptospira spp. isolated from tropical soils.</title>
        <authorList>
            <person name="Thibeaux R."/>
            <person name="Iraola G."/>
            <person name="Ferres I."/>
            <person name="Bierque E."/>
            <person name="Girault D."/>
            <person name="Soupe-Gilbert M.-E."/>
            <person name="Picardeau M."/>
            <person name="Goarant C."/>
        </authorList>
    </citation>
    <scope>NUCLEOTIDE SEQUENCE [LARGE SCALE GENOMIC DNA]</scope>
    <source>
        <strain evidence="2 3">ES4-C-A1</strain>
    </source>
</reference>
<feature type="domain" description="Novel STAND NTPase 5" evidence="1">
    <location>
        <begin position="321"/>
        <end position="465"/>
    </location>
</feature>
<dbReference type="RefSeq" id="WP_100766693.1">
    <property type="nucleotide sequence ID" value="NZ_NPEA01000001.1"/>
</dbReference>
<comment type="caution">
    <text evidence="2">The sequence shown here is derived from an EMBL/GenBank/DDBJ whole genome shotgun (WGS) entry which is preliminary data.</text>
</comment>
<evidence type="ECO:0000313" key="2">
    <source>
        <dbReference type="EMBL" id="PJZ78789.1"/>
    </source>
</evidence>
<dbReference type="InterPro" id="IPR027417">
    <property type="entry name" value="P-loop_NTPase"/>
</dbReference>
<evidence type="ECO:0000259" key="1">
    <source>
        <dbReference type="Pfam" id="PF25199"/>
    </source>
</evidence>
<organism evidence="2 3">
    <name type="scientific">Leptospira neocaledonica</name>
    <dbReference type="NCBI Taxonomy" id="2023192"/>
    <lineage>
        <taxon>Bacteria</taxon>
        <taxon>Pseudomonadati</taxon>
        <taxon>Spirochaetota</taxon>
        <taxon>Spirochaetia</taxon>
        <taxon>Leptospirales</taxon>
        <taxon>Leptospiraceae</taxon>
        <taxon>Leptospira</taxon>
    </lineage>
</organism>
<accession>A0A2N0A3A5</accession>
<dbReference type="EMBL" id="NPEA01000001">
    <property type="protein sequence ID" value="PJZ78789.1"/>
    <property type="molecule type" value="Genomic_DNA"/>
</dbReference>
<dbReference type="Pfam" id="PF25199">
    <property type="entry name" value="nSTAND_NTPase5"/>
    <property type="match status" value="1"/>
</dbReference>
<dbReference type="SUPFAM" id="SSF52540">
    <property type="entry name" value="P-loop containing nucleoside triphosphate hydrolases"/>
    <property type="match status" value="1"/>
</dbReference>
<dbReference type="OrthoDB" id="1688888at2"/>
<dbReference type="Proteomes" id="UP000231843">
    <property type="component" value="Unassembled WGS sequence"/>
</dbReference>
<keyword evidence="3" id="KW-1185">Reference proteome</keyword>
<dbReference type="Pfam" id="PF13289">
    <property type="entry name" value="SIR2_2"/>
    <property type="match status" value="1"/>
</dbReference>